<protein>
    <submittedName>
        <fullName evidence="3">Myotubularin-related protein 2</fullName>
    </submittedName>
</protein>
<evidence type="ECO:0000313" key="2">
    <source>
        <dbReference type="Proteomes" id="UP000008143"/>
    </source>
</evidence>
<gene>
    <name evidence="3 4" type="primary">LOC101731584</name>
</gene>
<dbReference type="OrthoDB" id="271628at2759"/>
<dbReference type="SMART" id="SM00568">
    <property type="entry name" value="GRAM"/>
    <property type="match status" value="1"/>
</dbReference>
<evidence type="ECO:0000313" key="4">
    <source>
        <dbReference type="Xenbase" id="XB-GENE-29085471"/>
    </source>
</evidence>
<proteinExistence type="predicted"/>
<dbReference type="KEGG" id="xtr:101731584"/>
<dbReference type="AGR" id="Xenbase:XB-GENE-29085471"/>
<feature type="domain" description="GRAM" evidence="1">
    <location>
        <begin position="2"/>
        <end position="66"/>
    </location>
</feature>
<dbReference type="Xenbase" id="XB-GENE-29085471">
    <property type="gene designation" value="LOC101731584"/>
</dbReference>
<dbReference type="Proteomes" id="UP000008143">
    <property type="component" value="Chromosome 2"/>
</dbReference>
<dbReference type="GeneID" id="101731584"/>
<accession>A0A8J1J951</accession>
<dbReference type="RefSeq" id="XP_031753191.1">
    <property type="nucleotide sequence ID" value="XM_031897331.1"/>
</dbReference>
<dbReference type="Gene3D" id="2.30.29.30">
    <property type="entry name" value="Pleckstrin-homology domain (PH domain)/Phosphotyrosine-binding domain (PTB)"/>
    <property type="match status" value="1"/>
</dbReference>
<evidence type="ECO:0000259" key="1">
    <source>
        <dbReference type="SMART" id="SM00568"/>
    </source>
</evidence>
<dbReference type="AlphaFoldDB" id="A0A8J1J951"/>
<dbReference type="InterPro" id="IPR011993">
    <property type="entry name" value="PH-like_dom_sf"/>
</dbReference>
<dbReference type="Pfam" id="PF02893">
    <property type="entry name" value="GRAM"/>
    <property type="match status" value="1"/>
</dbReference>
<dbReference type="InterPro" id="IPR004182">
    <property type="entry name" value="GRAM"/>
</dbReference>
<evidence type="ECO:0000313" key="3">
    <source>
        <dbReference type="RefSeq" id="XP_031753191.1"/>
    </source>
</evidence>
<name>A0A8J1J951_XENTR</name>
<dbReference type="SUPFAM" id="SSF50729">
    <property type="entry name" value="PH domain-like"/>
    <property type="match status" value="1"/>
</dbReference>
<reference evidence="3" key="1">
    <citation type="submission" date="2025-08" db="UniProtKB">
        <authorList>
            <consortium name="RefSeq"/>
        </authorList>
    </citation>
    <scope>IDENTIFICATION</scope>
    <source>
        <strain evidence="3">Nigerian</strain>
        <tissue evidence="3">Liver and blood</tissue>
    </source>
</reference>
<sequence>MEELLLLPGESVKDIAKDVTYICPFSGAYQGSFTVTNYRLYFRSLERDMRNIRFAYKQDLRTRKSVFENLAKFAFPLNYGLPLFAFEYKEVFPENGWKVYDPIQEYRRQDQKSACKNNRARCYD</sequence>
<organism evidence="2 3">
    <name type="scientific">Xenopus tropicalis</name>
    <name type="common">Western clawed frog</name>
    <name type="synonym">Silurana tropicalis</name>
    <dbReference type="NCBI Taxonomy" id="8364"/>
    <lineage>
        <taxon>Eukaryota</taxon>
        <taxon>Metazoa</taxon>
        <taxon>Chordata</taxon>
        <taxon>Craniata</taxon>
        <taxon>Vertebrata</taxon>
        <taxon>Euteleostomi</taxon>
        <taxon>Amphibia</taxon>
        <taxon>Batrachia</taxon>
        <taxon>Anura</taxon>
        <taxon>Pipoidea</taxon>
        <taxon>Pipidae</taxon>
        <taxon>Xenopodinae</taxon>
        <taxon>Xenopus</taxon>
        <taxon>Silurana</taxon>
    </lineage>
</organism>
<keyword evidence="2" id="KW-1185">Reference proteome</keyword>